<reference evidence="2 4" key="1">
    <citation type="submission" date="2016-11" db="EMBL/GenBank/DDBJ databases">
        <authorList>
            <person name="Jaros S."/>
            <person name="Januszkiewicz K."/>
            <person name="Wedrychowicz H."/>
        </authorList>
    </citation>
    <scope>NUCLEOTIDE SEQUENCE [LARGE SCALE GENOMIC DNA]</scope>
    <source>
        <strain evidence="2 4">DSM 784</strain>
    </source>
</reference>
<gene>
    <name evidence="2" type="ORF">SAMN05661012_03330</name>
    <name evidence="3" type="ORF">SR876_01045</name>
</gene>
<protein>
    <submittedName>
        <fullName evidence="3">Class I SAM-dependent methyltransferase</fullName>
        <ecNumber evidence="3">2.1.-.-</ecNumber>
    </submittedName>
    <submittedName>
        <fullName evidence="2">Methyltransferase domain-containing protein</fullName>
    </submittedName>
</protein>
<evidence type="ECO:0000313" key="2">
    <source>
        <dbReference type="EMBL" id="SFW66533.1"/>
    </source>
</evidence>
<dbReference type="EMBL" id="CP140154">
    <property type="protein sequence ID" value="WQG90066.1"/>
    <property type="molecule type" value="Genomic_DNA"/>
</dbReference>
<dbReference type="EC" id="2.1.-.-" evidence="3"/>
<dbReference type="OrthoDB" id="836632at2"/>
<feature type="domain" description="Methyltransferase" evidence="1">
    <location>
        <begin position="44"/>
        <end position="139"/>
    </location>
</feature>
<reference evidence="3 5" key="2">
    <citation type="submission" date="2023-11" db="EMBL/GenBank/DDBJ databases">
        <title>MicrobeMod: A computational toolkit for identifying prokaryotic methylation and restriction-modification with nanopore sequencing.</title>
        <authorList>
            <person name="Crits-Christoph A."/>
            <person name="Kang S.C."/>
            <person name="Lee H."/>
            <person name="Ostrov N."/>
        </authorList>
    </citation>
    <scope>NUCLEOTIDE SEQUENCE [LARGE SCALE GENOMIC DNA]</scope>
    <source>
        <strain evidence="3 5">ATCC 23090</strain>
    </source>
</reference>
<proteinExistence type="predicted"/>
<dbReference type="Pfam" id="PF13649">
    <property type="entry name" value="Methyltransf_25"/>
    <property type="match status" value="1"/>
</dbReference>
<dbReference type="Proteomes" id="UP001326715">
    <property type="component" value="Chromosome"/>
</dbReference>
<evidence type="ECO:0000313" key="5">
    <source>
        <dbReference type="Proteomes" id="UP001326715"/>
    </source>
</evidence>
<dbReference type="InterPro" id="IPR041698">
    <property type="entry name" value="Methyltransf_25"/>
</dbReference>
<organism evidence="2 4">
    <name type="scientific">Chitinophaga sancti</name>
    <dbReference type="NCBI Taxonomy" id="1004"/>
    <lineage>
        <taxon>Bacteria</taxon>
        <taxon>Pseudomonadati</taxon>
        <taxon>Bacteroidota</taxon>
        <taxon>Chitinophagia</taxon>
        <taxon>Chitinophagales</taxon>
        <taxon>Chitinophagaceae</taxon>
        <taxon>Chitinophaga</taxon>
    </lineage>
</organism>
<keyword evidence="2" id="KW-0489">Methyltransferase</keyword>
<dbReference type="EMBL" id="FPIZ01000010">
    <property type="protein sequence ID" value="SFW66533.1"/>
    <property type="molecule type" value="Genomic_DNA"/>
</dbReference>
<sequence>MAEQKNNYDKVATQYDWLSKVVFYRSLENAQVTLLKYIPAGSQVLVVGGGTGWILERMAQYHEKGLSITYVEISGNMISLSQKRDINENTVKFVHQPIEDYIPEHDYDVIITPFLFDNFVPERALPVFWQLHYSLKDGGLWLFADFFYDKEKSRWWHKLLLKTMYSFFRLLCNVEAKSLFDMSTCFTQGKYSILHKRFFYFGFIQSIAYRKPV</sequence>
<keyword evidence="2" id="KW-0808">Transferase</keyword>
<keyword evidence="5" id="KW-1185">Reference proteome</keyword>
<dbReference type="STRING" id="1004.SAMN05661012_03330"/>
<evidence type="ECO:0000313" key="4">
    <source>
        <dbReference type="Proteomes" id="UP000183788"/>
    </source>
</evidence>
<dbReference type="GO" id="GO:0032259">
    <property type="term" value="P:methylation"/>
    <property type="evidence" value="ECO:0007669"/>
    <property type="project" value="UniProtKB-KW"/>
</dbReference>
<dbReference type="RefSeq" id="WP_072362358.1">
    <property type="nucleotide sequence ID" value="NZ_CBHWAX010000273.1"/>
</dbReference>
<name>A0A1K1R3D8_9BACT</name>
<dbReference type="InterPro" id="IPR029063">
    <property type="entry name" value="SAM-dependent_MTases_sf"/>
</dbReference>
<dbReference type="Proteomes" id="UP000183788">
    <property type="component" value="Unassembled WGS sequence"/>
</dbReference>
<dbReference type="CDD" id="cd02440">
    <property type="entry name" value="AdoMet_MTases"/>
    <property type="match status" value="1"/>
</dbReference>
<dbReference type="GO" id="GO:0008168">
    <property type="term" value="F:methyltransferase activity"/>
    <property type="evidence" value="ECO:0007669"/>
    <property type="project" value="UniProtKB-KW"/>
</dbReference>
<evidence type="ECO:0000313" key="3">
    <source>
        <dbReference type="EMBL" id="WQG90066.1"/>
    </source>
</evidence>
<evidence type="ECO:0000259" key="1">
    <source>
        <dbReference type="Pfam" id="PF13649"/>
    </source>
</evidence>
<dbReference type="AlphaFoldDB" id="A0A1K1R3D8"/>
<dbReference type="SUPFAM" id="SSF53335">
    <property type="entry name" value="S-adenosyl-L-methionine-dependent methyltransferases"/>
    <property type="match status" value="1"/>
</dbReference>
<accession>A0A1K1R3D8</accession>
<dbReference type="Gene3D" id="3.40.50.150">
    <property type="entry name" value="Vaccinia Virus protein VP39"/>
    <property type="match status" value="1"/>
</dbReference>